<reference evidence="8 9" key="1">
    <citation type="submission" date="2018-07" db="EMBL/GenBank/DDBJ databases">
        <title>Microbacterium endoborsara sp. nov., a novel actinobacterium isolated from Borszczowia aralocaspica.</title>
        <authorList>
            <person name="An D."/>
        </authorList>
    </citation>
    <scope>NUCLEOTIDE SEQUENCE [LARGE SCALE GENOMIC DNA]</scope>
    <source>
        <strain evidence="8 9">C1.15228</strain>
    </source>
</reference>
<proteinExistence type="predicted"/>
<dbReference type="AlphaFoldDB" id="A0A367Y703"/>
<feature type="domain" description="DUF3817" evidence="7">
    <location>
        <begin position="6"/>
        <end position="88"/>
    </location>
</feature>
<comment type="subcellular location">
    <subcellularLocation>
        <location evidence="1">Cell membrane</location>
        <topology evidence="1">Multi-pass membrane protein</topology>
    </subcellularLocation>
</comment>
<evidence type="ECO:0000256" key="5">
    <source>
        <dbReference type="ARBA" id="ARBA00023136"/>
    </source>
</evidence>
<evidence type="ECO:0000256" key="4">
    <source>
        <dbReference type="ARBA" id="ARBA00022989"/>
    </source>
</evidence>
<evidence type="ECO:0000313" key="9">
    <source>
        <dbReference type="Proteomes" id="UP000253508"/>
    </source>
</evidence>
<keyword evidence="2" id="KW-1003">Cell membrane</keyword>
<dbReference type="InterPro" id="IPR023845">
    <property type="entry name" value="DUF3817_TM"/>
</dbReference>
<comment type="caution">
    <text evidence="8">The sequence shown here is derived from an EMBL/GenBank/DDBJ whole genome shotgun (WGS) entry which is preliminary data.</text>
</comment>
<evidence type="ECO:0000256" key="1">
    <source>
        <dbReference type="ARBA" id="ARBA00004651"/>
    </source>
</evidence>
<keyword evidence="4 6" id="KW-1133">Transmembrane helix</keyword>
<dbReference type="PANTHER" id="PTHR40077">
    <property type="entry name" value="MEMBRANE PROTEIN-RELATED"/>
    <property type="match status" value="1"/>
</dbReference>
<protein>
    <submittedName>
        <fullName evidence="8">DUF3817 domain-containing protein</fullName>
    </submittedName>
</protein>
<feature type="transmembrane region" description="Helical" evidence="6">
    <location>
        <begin position="67"/>
        <end position="85"/>
    </location>
</feature>
<evidence type="ECO:0000256" key="2">
    <source>
        <dbReference type="ARBA" id="ARBA00022475"/>
    </source>
</evidence>
<keyword evidence="3 6" id="KW-0812">Transmembrane</keyword>
<dbReference type="Proteomes" id="UP000253508">
    <property type="component" value="Unassembled WGS sequence"/>
</dbReference>
<feature type="transmembrane region" description="Helical" evidence="6">
    <location>
        <begin position="115"/>
        <end position="142"/>
    </location>
</feature>
<dbReference type="RefSeq" id="WP_114116747.1">
    <property type="nucleotide sequence ID" value="NZ_BMHU01000001.1"/>
</dbReference>
<sequence length="149" mass="16168">MTPRSLFKTFAFAEVITWAFLIAAMIVRGIGATDALVPIAGGVHGFVFLAYCVVTVIVWIDGRWRAGRGILGLVLSVVPFATWPFEVFTDRAGLLGRTWRLGKGGEDPKNFVERLLAWVLSHVVLAAAILAVLVVIVFLILLRLGPPIG</sequence>
<evidence type="ECO:0000256" key="6">
    <source>
        <dbReference type="SAM" id="Phobius"/>
    </source>
</evidence>
<keyword evidence="9" id="KW-1185">Reference proteome</keyword>
<evidence type="ECO:0000256" key="3">
    <source>
        <dbReference type="ARBA" id="ARBA00022692"/>
    </source>
</evidence>
<feature type="transmembrane region" description="Helical" evidence="6">
    <location>
        <begin position="12"/>
        <end position="30"/>
    </location>
</feature>
<dbReference type="GO" id="GO:0005886">
    <property type="term" value="C:plasma membrane"/>
    <property type="evidence" value="ECO:0007669"/>
    <property type="project" value="UniProtKB-SubCell"/>
</dbReference>
<dbReference type="NCBIfam" id="TIGR03954">
    <property type="entry name" value="integ_memb_HG"/>
    <property type="match status" value="1"/>
</dbReference>
<keyword evidence="5 6" id="KW-0472">Membrane</keyword>
<dbReference type="OrthoDB" id="3396203at2"/>
<feature type="transmembrane region" description="Helical" evidence="6">
    <location>
        <begin position="36"/>
        <end position="60"/>
    </location>
</feature>
<dbReference type="Pfam" id="PF12823">
    <property type="entry name" value="DUF3817"/>
    <property type="match status" value="1"/>
</dbReference>
<dbReference type="PANTHER" id="PTHR40077:SF1">
    <property type="entry name" value="MEMBRANE PROTEIN"/>
    <property type="match status" value="1"/>
</dbReference>
<name>A0A367Y703_9MICO</name>
<organism evidence="8 9">
    <name type="scientific">Microbacterium sorbitolivorans</name>
    <dbReference type="NCBI Taxonomy" id="1867410"/>
    <lineage>
        <taxon>Bacteria</taxon>
        <taxon>Bacillati</taxon>
        <taxon>Actinomycetota</taxon>
        <taxon>Actinomycetes</taxon>
        <taxon>Micrococcales</taxon>
        <taxon>Microbacteriaceae</taxon>
        <taxon>Microbacterium</taxon>
    </lineage>
</organism>
<dbReference type="EMBL" id="QORO01000001">
    <property type="protein sequence ID" value="RCK61643.1"/>
    <property type="molecule type" value="Genomic_DNA"/>
</dbReference>
<evidence type="ECO:0000259" key="7">
    <source>
        <dbReference type="Pfam" id="PF12823"/>
    </source>
</evidence>
<gene>
    <name evidence="8" type="ORF">DTO57_03170</name>
</gene>
<evidence type="ECO:0000313" key="8">
    <source>
        <dbReference type="EMBL" id="RCK61643.1"/>
    </source>
</evidence>
<accession>A0A367Y703</accession>